<keyword evidence="8" id="KW-0067">ATP-binding</keyword>
<evidence type="ECO:0000256" key="1">
    <source>
        <dbReference type="ARBA" id="ARBA00004167"/>
    </source>
</evidence>
<dbReference type="InterPro" id="IPR053059">
    <property type="entry name" value="Inactive_SerThr-Kinase_ABA"/>
</dbReference>
<feature type="domain" description="DRBM" evidence="18">
    <location>
        <begin position="1066"/>
        <end position="1102"/>
    </location>
</feature>
<dbReference type="InterPro" id="IPR001611">
    <property type="entry name" value="Leu-rich_rpt"/>
</dbReference>
<dbReference type="InterPro" id="IPR011009">
    <property type="entry name" value="Kinase-like_dom_sf"/>
</dbReference>
<comment type="caution">
    <text evidence="20">The sequence shown here is derived from an EMBL/GenBank/DDBJ whole genome shotgun (WGS) entry which is preliminary data.</text>
</comment>
<dbReference type="GO" id="GO:0005524">
    <property type="term" value="F:ATP binding"/>
    <property type="evidence" value="ECO:0007669"/>
    <property type="project" value="UniProtKB-KW"/>
</dbReference>
<dbReference type="InterPro" id="IPR040813">
    <property type="entry name" value="Hen1_Lam_C"/>
</dbReference>
<dbReference type="Pfam" id="PF00560">
    <property type="entry name" value="LRR_1"/>
    <property type="match status" value="5"/>
</dbReference>
<keyword evidence="10 15" id="KW-1133">Transmembrane helix</keyword>
<dbReference type="SUPFAM" id="SSF53335">
    <property type="entry name" value="S-adenosyl-L-methionine-dependent methyltransferases"/>
    <property type="match status" value="1"/>
</dbReference>
<dbReference type="InterPro" id="IPR003591">
    <property type="entry name" value="Leu-rich_rpt_typical-subtyp"/>
</dbReference>
<dbReference type="InterPro" id="IPR029063">
    <property type="entry name" value="SAM-dependent_MTases_sf"/>
</dbReference>
<accession>A0A498IX61</accession>
<keyword evidence="5 16" id="KW-0732">Signal</keyword>
<dbReference type="PROSITE" id="PS50011">
    <property type="entry name" value="PROTEIN_KINASE_DOM"/>
    <property type="match status" value="1"/>
</dbReference>
<organism evidence="20 21">
    <name type="scientific">Malus domestica</name>
    <name type="common">Apple</name>
    <name type="synonym">Pyrus malus</name>
    <dbReference type="NCBI Taxonomy" id="3750"/>
    <lineage>
        <taxon>Eukaryota</taxon>
        <taxon>Viridiplantae</taxon>
        <taxon>Streptophyta</taxon>
        <taxon>Embryophyta</taxon>
        <taxon>Tracheophyta</taxon>
        <taxon>Spermatophyta</taxon>
        <taxon>Magnoliopsida</taxon>
        <taxon>eudicotyledons</taxon>
        <taxon>Gunneridae</taxon>
        <taxon>Pentapetalae</taxon>
        <taxon>rosids</taxon>
        <taxon>fabids</taxon>
        <taxon>Rosales</taxon>
        <taxon>Rosaceae</taxon>
        <taxon>Amygdaloideae</taxon>
        <taxon>Maleae</taxon>
        <taxon>Malus</taxon>
    </lineage>
</organism>
<dbReference type="STRING" id="3750.A0A498IX61"/>
<evidence type="ECO:0000313" key="21">
    <source>
        <dbReference type="Proteomes" id="UP000290289"/>
    </source>
</evidence>
<dbReference type="GO" id="GO:0003723">
    <property type="term" value="F:RNA binding"/>
    <property type="evidence" value="ECO:0007669"/>
    <property type="project" value="UniProtKB-UniRule"/>
</dbReference>
<evidence type="ECO:0000256" key="3">
    <source>
        <dbReference type="ARBA" id="ARBA00022614"/>
    </source>
</evidence>
<evidence type="ECO:0008006" key="22">
    <source>
        <dbReference type="Google" id="ProtNLM"/>
    </source>
</evidence>
<feature type="transmembrane region" description="Helical" evidence="15">
    <location>
        <begin position="637"/>
        <end position="660"/>
    </location>
</feature>
<feature type="region of interest" description="Disordered" evidence="14">
    <location>
        <begin position="668"/>
        <end position="693"/>
    </location>
</feature>
<dbReference type="Pfam" id="PF21224">
    <property type="entry name" value="Hen1_LCD"/>
    <property type="match status" value="1"/>
</dbReference>
<proteinExistence type="predicted"/>
<dbReference type="Gene3D" id="3.30.160.20">
    <property type="match status" value="1"/>
</dbReference>
<keyword evidence="4 15" id="KW-0812">Transmembrane</keyword>
<dbReference type="Gene3D" id="3.40.50.150">
    <property type="entry name" value="Vaccinia Virus protein VP39"/>
    <property type="match status" value="1"/>
</dbReference>
<dbReference type="PROSITE" id="PS50961">
    <property type="entry name" value="HTH_LA"/>
    <property type="match status" value="1"/>
</dbReference>
<dbReference type="PROSITE" id="PS50137">
    <property type="entry name" value="DS_RBD"/>
    <property type="match status" value="1"/>
</dbReference>
<dbReference type="SMART" id="SM00369">
    <property type="entry name" value="LRR_TYP"/>
    <property type="match status" value="6"/>
</dbReference>
<dbReference type="InterPro" id="IPR000719">
    <property type="entry name" value="Prot_kinase_dom"/>
</dbReference>
<dbReference type="FunFam" id="3.30.200.20:FF:000486">
    <property type="entry name" value="Leucine-rich repeat receptor-like protein kinase"/>
    <property type="match status" value="1"/>
</dbReference>
<dbReference type="Pfam" id="PF08263">
    <property type="entry name" value="LRRNT_2"/>
    <property type="match status" value="1"/>
</dbReference>
<dbReference type="InterPro" id="IPR001245">
    <property type="entry name" value="Ser-Thr/Tyr_kinase_cat_dom"/>
</dbReference>
<evidence type="ECO:0000256" key="16">
    <source>
        <dbReference type="SAM" id="SignalP"/>
    </source>
</evidence>
<dbReference type="PROSITE" id="PS51450">
    <property type="entry name" value="LRR"/>
    <property type="match status" value="1"/>
</dbReference>
<keyword evidence="6" id="KW-0677">Repeat</keyword>
<dbReference type="SUPFAM" id="SSF54768">
    <property type="entry name" value="dsRNA-binding domain-like"/>
    <property type="match status" value="1"/>
</dbReference>
<dbReference type="PANTHER" id="PTHR48003:SF4">
    <property type="entry name" value="LRR RECEPTOR-LIKE SERINE_THREONINE-PROTEIN KINASE GHR1"/>
    <property type="match status" value="1"/>
</dbReference>
<name>A0A498IX61_MALDO</name>
<dbReference type="GO" id="GO:0004672">
    <property type="term" value="F:protein kinase activity"/>
    <property type="evidence" value="ECO:0007669"/>
    <property type="project" value="InterPro"/>
</dbReference>
<dbReference type="Pfam" id="PF17842">
    <property type="entry name" value="dsRBD2"/>
    <property type="match status" value="1"/>
</dbReference>
<dbReference type="FunFam" id="3.80.10.10:FF:000686">
    <property type="entry name" value="LRR receptor-like serine/threonine-protein kinase GHR1"/>
    <property type="match status" value="1"/>
</dbReference>
<dbReference type="InterPro" id="IPR040870">
    <property type="entry name" value="HEN1_dsRBD2"/>
</dbReference>
<dbReference type="GO" id="GO:0016020">
    <property type="term" value="C:membrane"/>
    <property type="evidence" value="ECO:0007669"/>
    <property type="project" value="UniProtKB-SubCell"/>
</dbReference>
<evidence type="ECO:0000256" key="8">
    <source>
        <dbReference type="ARBA" id="ARBA00022840"/>
    </source>
</evidence>
<evidence type="ECO:0000256" key="10">
    <source>
        <dbReference type="ARBA" id="ARBA00022989"/>
    </source>
</evidence>
<feature type="domain" description="HTH La-type RNA-binding" evidence="19">
    <location>
        <begin position="1107"/>
        <end position="1219"/>
    </location>
</feature>
<dbReference type="Pfam" id="PF18441">
    <property type="entry name" value="Hen1_Lam_C"/>
    <property type="match status" value="1"/>
</dbReference>
<keyword evidence="21" id="KW-1185">Reference proteome</keyword>
<evidence type="ECO:0000313" key="20">
    <source>
        <dbReference type="EMBL" id="RXH86925.1"/>
    </source>
</evidence>
<dbReference type="Gene3D" id="1.10.510.10">
    <property type="entry name" value="Transferase(Phosphotransferase) domain 1"/>
    <property type="match status" value="1"/>
</dbReference>
<dbReference type="FunFam" id="3.40.50.150:FF:000215">
    <property type="entry name" value="Hua enhancer1"/>
    <property type="match status" value="1"/>
</dbReference>
<feature type="signal peptide" evidence="16">
    <location>
        <begin position="1"/>
        <end position="17"/>
    </location>
</feature>
<dbReference type="InterPro" id="IPR014720">
    <property type="entry name" value="dsRBD_dom"/>
</dbReference>
<dbReference type="InterPro" id="IPR013210">
    <property type="entry name" value="LRR_N_plant-typ"/>
</dbReference>
<dbReference type="InterPro" id="IPR013216">
    <property type="entry name" value="Methyltransf_11"/>
</dbReference>
<dbReference type="Pfam" id="PF08241">
    <property type="entry name" value="Methyltransf_11"/>
    <property type="match status" value="1"/>
</dbReference>
<keyword evidence="2" id="KW-0597">Phosphoprotein</keyword>
<feature type="region of interest" description="Disordered" evidence="14">
    <location>
        <begin position="608"/>
        <end position="628"/>
    </location>
</feature>
<dbReference type="SUPFAM" id="SSF52058">
    <property type="entry name" value="L domain-like"/>
    <property type="match status" value="2"/>
</dbReference>
<gene>
    <name evidence="20" type="ORF">DVH24_022198</name>
</gene>
<reference evidence="20 21" key="1">
    <citation type="submission" date="2018-10" db="EMBL/GenBank/DDBJ databases">
        <title>A high-quality apple genome assembly.</title>
        <authorList>
            <person name="Hu J."/>
        </authorList>
    </citation>
    <scope>NUCLEOTIDE SEQUENCE [LARGE SCALE GENOMIC DNA]</scope>
    <source>
        <strain evidence="21">cv. HFTH1</strain>
        <tissue evidence="20">Young leaf</tissue>
    </source>
</reference>
<dbReference type="EMBL" id="RDQH01000336">
    <property type="protein sequence ID" value="RXH86925.1"/>
    <property type="molecule type" value="Genomic_DNA"/>
</dbReference>
<feature type="chain" id="PRO_5019727969" description="Protein kinase domain-containing protein" evidence="16">
    <location>
        <begin position="18"/>
        <end position="1962"/>
    </location>
</feature>
<protein>
    <recommendedName>
        <fullName evidence="22">Protein kinase domain-containing protein</fullName>
    </recommendedName>
</protein>
<dbReference type="FunFam" id="3.80.10.10:FF:000095">
    <property type="entry name" value="LRR receptor-like serine/threonine-protein kinase GSO1"/>
    <property type="match status" value="1"/>
</dbReference>
<evidence type="ECO:0000259" key="19">
    <source>
        <dbReference type="PROSITE" id="PS50961"/>
    </source>
</evidence>
<feature type="domain" description="Protein kinase" evidence="17">
    <location>
        <begin position="781"/>
        <end position="1123"/>
    </location>
</feature>
<comment type="subcellular location">
    <subcellularLocation>
        <location evidence="1">Membrane</location>
        <topology evidence="1">Single-pass membrane protein</topology>
    </subcellularLocation>
</comment>
<keyword evidence="12" id="KW-0675">Receptor</keyword>
<dbReference type="Pfam" id="PF24995">
    <property type="entry name" value="DSRM_2"/>
    <property type="match status" value="1"/>
</dbReference>
<keyword evidence="11 15" id="KW-0472">Membrane</keyword>
<dbReference type="GO" id="GO:0008757">
    <property type="term" value="F:S-adenosylmethionine-dependent methyltransferase activity"/>
    <property type="evidence" value="ECO:0007669"/>
    <property type="project" value="InterPro"/>
</dbReference>
<evidence type="ECO:0000256" key="13">
    <source>
        <dbReference type="PROSITE-ProRule" id="PRU00332"/>
    </source>
</evidence>
<dbReference type="PANTHER" id="PTHR48003">
    <property type="entry name" value="OS07G0626500 PROTEIN"/>
    <property type="match status" value="1"/>
</dbReference>
<sequence>MLRRLFVVSLLFISAMGQLPSQDILALLEFKKGIKHDPTGYVLNSWNDESIDFDGCPSSWNGVVCNGGNVAGVVLDNLSLSADVDLSVFANLTKLVRLSMANNSIMGKFPDNIADFKSLEFLDLSNNLFSSPLPPGIGRLGSLRNLSLAGNNFSGSIPDSISGLSSVQSLDLSRNSLSGPLPAALTKLPKLVSLNLSSNGFTGQIPKGFELISSLDVLDLHGNMLDGNMDLEFLMLSEVTHVDLSDNMFVSSSSQQQKFLPRLSETIKYLNLSHNQFNGSLVSGGELQMFENLKVLDLSYNQLSGELPGFNFVYDLQVLKLSNNRFTGDIPNGLLKGDSLVVSELDLSGNNLSGPINMITSTNLRFLNLSSNGLTGELPLLTGSCAVLDLSNNKFKGNLTRMVKWGNIKYLDLSQNRLTGPIPDVTPQFLRLNYLNLSHNTLSSSIASVITQYPRISVLDLSSNQLDGTILAELLTMPTLQELHLRDNLLTGSINISSPVSSESNLQVLDLSQNQLSGYFPDHFGSLKGLKVFNIARNNFSGSLPTSVTNISTLSSFDISQNHFTGHLPDNLPTSLESFNASYNDLSGDVPENLGKFPRSSFFPGNARLQFPNGPPGSNGTENESSKRGPISTMVKVIIIVSCVVAVFILLLLAIFVHYIRMSRRIPSEHTTSKDIHRRAQPTQSGVRGTATGGSLVVSDEDLMASQKGSSSEIVSPNKKVAAVAGFSPSKHSHFSWSPESGESVTTENLARLDVRSPDKLVGELHFLDDTIALTPEELSRAPAEVLGRSSHGTSYRATLDNGLLLTVKWLREGVAKQKKEFAKEAKKFANMRHPNVVGLKGYYWGPTQHEKLILSDYISPGSLASFLYDRPGRKGPPLIWAQRLKIAVDVARGLNYLHFDRAVPHGNLKASNILLDGPDLNARVADYCLHRLMTQTGTIEQILDAGVLGYRAPELAASKKPLPSFKVSEGRGSECFDAALVPEMGMPAAEKGMKEVLGISLRCLRSVGERPGAATVTMRNNTDTPKAIIHKKFGSTACYKVEEVHEPPQNGCPRLAIMQKGPCLYRCTLQLPEVTVVSGTFKKKKDAEQSAAELALEKLGVDPTKVPTLQEAWDNLVAHVSFLFSDEFLPTLHPLSGHFRAALQREGDLSGQIPASVIAVFDARLFNMCKSIDPEVESNPFLVISYVMRAAARLSGLLATCEEELWIRRKNPYTPEIIESSSVEQSDSRENFSIEAINVPRSVEKRVEKVILNLSSSGYFLDVIAKQLGLLNAADILISRPIGKASSETRLYFAAPKKYLLDISSDLQHAKGACNSKGSFNARASYLSGQDIYGDAVLASIGFTRRSKDLFYEDVSLQSYHRMVIGKTPSGIYKLSREGILTAELPLTFTAKAKWKGLIPWDILCTFCHQHRLEPMFTPRSTLEESSESPISHKKLKVTDLAGKETQYANGCVVDAGVNEIVESRGSFRCEVKIISKFQDIILECSPKETFKKQSDAIQNASLKVLLWLNAYFGDPTVPLERLNASADRHNIRFDSQTLIKTFMLCQHIHNVGHNETEDGKLAYSNSVNASFALPGIELRSLSIEGPDSGVFPSIGSLACASYSVSLVTEGKHMKELLESSDDFEFEIASRAVIPHLESVITQMTVGQSAFFSMDLPPQELVFAAAGNSARMLSLLSSETCYLEYTITLLGVTEPLEDRMEQAFFSPPLSKQRVEYAVQSIKKSCATTLVDFGCGSGSLLDSLPNYPTSLEKIAGVDISQKSLARAAKILHSKLNSNSDASTSAMKSAILYDGSITNFDSRLSGFDIGTCLEVIEHMEEDQAFEFGNVVLSLFRPRVLIVSTPNYEYNVILQKSNLSSQEDDPEDKSQAQCKFRNHDHKFEWTREQFNCWATELAARHNYSVEFSGVGGSGDTEPGFASQIAVFRHELVTKEVAFPEVSGLEQPYQAIWEWNSRDRPRSAI</sequence>
<evidence type="ECO:0000256" key="11">
    <source>
        <dbReference type="ARBA" id="ARBA00023136"/>
    </source>
</evidence>
<evidence type="ECO:0000256" key="15">
    <source>
        <dbReference type="SAM" id="Phobius"/>
    </source>
</evidence>
<evidence type="ECO:0000256" key="12">
    <source>
        <dbReference type="ARBA" id="ARBA00023170"/>
    </source>
</evidence>
<evidence type="ECO:0000256" key="14">
    <source>
        <dbReference type="SAM" id="MobiDB-lite"/>
    </source>
</evidence>
<evidence type="ECO:0000259" key="18">
    <source>
        <dbReference type="PROSITE" id="PS50137"/>
    </source>
</evidence>
<dbReference type="Pfam" id="PF13855">
    <property type="entry name" value="LRR_8"/>
    <property type="match status" value="2"/>
</dbReference>
<dbReference type="InterPro" id="IPR032675">
    <property type="entry name" value="LRR_dom_sf"/>
</dbReference>
<evidence type="ECO:0000256" key="4">
    <source>
        <dbReference type="ARBA" id="ARBA00022692"/>
    </source>
</evidence>
<keyword evidence="9 13" id="KW-0694">RNA-binding</keyword>
<evidence type="ECO:0000256" key="7">
    <source>
        <dbReference type="ARBA" id="ARBA00022741"/>
    </source>
</evidence>
<evidence type="ECO:0000256" key="5">
    <source>
        <dbReference type="ARBA" id="ARBA00022729"/>
    </source>
</evidence>
<dbReference type="InterPro" id="IPR006630">
    <property type="entry name" value="La_HTH"/>
</dbReference>
<evidence type="ECO:0000256" key="9">
    <source>
        <dbReference type="ARBA" id="ARBA00022884"/>
    </source>
</evidence>
<dbReference type="InterPro" id="IPR056755">
    <property type="entry name" value="DSRM_2"/>
</dbReference>
<evidence type="ECO:0000256" key="6">
    <source>
        <dbReference type="ARBA" id="ARBA00022737"/>
    </source>
</evidence>
<dbReference type="Pfam" id="PF07714">
    <property type="entry name" value="PK_Tyr_Ser-Thr"/>
    <property type="match status" value="1"/>
</dbReference>
<evidence type="ECO:0000259" key="17">
    <source>
        <dbReference type="PROSITE" id="PS50011"/>
    </source>
</evidence>
<dbReference type="Gene3D" id="3.80.10.10">
    <property type="entry name" value="Ribonuclease Inhibitor"/>
    <property type="match status" value="2"/>
</dbReference>
<dbReference type="Proteomes" id="UP000290289">
    <property type="component" value="Chromosome 10"/>
</dbReference>
<dbReference type="SUPFAM" id="SSF56112">
    <property type="entry name" value="Protein kinase-like (PK-like)"/>
    <property type="match status" value="1"/>
</dbReference>
<keyword evidence="3" id="KW-0433">Leucine-rich repeat</keyword>
<keyword evidence="7" id="KW-0547">Nucleotide-binding</keyword>
<evidence type="ECO:0000256" key="2">
    <source>
        <dbReference type="ARBA" id="ARBA00022553"/>
    </source>
</evidence>